<keyword evidence="1" id="KW-1133">Transmembrane helix</keyword>
<keyword evidence="1" id="KW-0472">Membrane</keyword>
<dbReference type="RefSeq" id="WP_090507429.1">
    <property type="nucleotide sequence ID" value="NZ_FNWL01000002.1"/>
</dbReference>
<dbReference type="OrthoDB" id="203136at2157"/>
<evidence type="ECO:0000313" key="2">
    <source>
        <dbReference type="EMBL" id="SEH16497.1"/>
    </source>
</evidence>
<organism evidence="2 3">
    <name type="scientific">Natronorubrum sediminis</name>
    <dbReference type="NCBI Taxonomy" id="640943"/>
    <lineage>
        <taxon>Archaea</taxon>
        <taxon>Methanobacteriati</taxon>
        <taxon>Methanobacteriota</taxon>
        <taxon>Stenosarchaea group</taxon>
        <taxon>Halobacteria</taxon>
        <taxon>Halobacteriales</taxon>
        <taxon>Natrialbaceae</taxon>
        <taxon>Natronorubrum</taxon>
    </lineage>
</organism>
<evidence type="ECO:0000256" key="1">
    <source>
        <dbReference type="SAM" id="Phobius"/>
    </source>
</evidence>
<protein>
    <submittedName>
        <fullName evidence="2">Uncharacterized protein</fullName>
    </submittedName>
</protein>
<dbReference type="AlphaFoldDB" id="A0A1H6G085"/>
<evidence type="ECO:0000313" key="3">
    <source>
        <dbReference type="Proteomes" id="UP000199112"/>
    </source>
</evidence>
<reference evidence="3" key="1">
    <citation type="submission" date="2016-10" db="EMBL/GenBank/DDBJ databases">
        <authorList>
            <person name="Varghese N."/>
            <person name="Submissions S."/>
        </authorList>
    </citation>
    <scope>NUCLEOTIDE SEQUENCE [LARGE SCALE GENOMIC DNA]</scope>
    <source>
        <strain evidence="3">CGMCC 1.8981</strain>
    </source>
</reference>
<sequence>MTLAASGTVASIVPFDPTYGITVVASVMLAVFVLGMVAFALAPVFSSWGGQTSGAAAAATPDAEPSDD</sequence>
<feature type="transmembrane region" description="Helical" evidence="1">
    <location>
        <begin position="20"/>
        <end position="42"/>
    </location>
</feature>
<keyword evidence="3" id="KW-1185">Reference proteome</keyword>
<gene>
    <name evidence="2" type="ORF">SAMN04487967_2665</name>
</gene>
<dbReference type="EMBL" id="FNWL01000002">
    <property type="protein sequence ID" value="SEH16497.1"/>
    <property type="molecule type" value="Genomic_DNA"/>
</dbReference>
<name>A0A1H6G085_9EURY</name>
<keyword evidence="1" id="KW-0812">Transmembrane</keyword>
<proteinExistence type="predicted"/>
<accession>A0A1H6G085</accession>
<dbReference type="Proteomes" id="UP000199112">
    <property type="component" value="Unassembled WGS sequence"/>
</dbReference>